<accession>H6L6V8</accession>
<dbReference type="KEGG" id="sgn:SGRA_3667"/>
<dbReference type="STRING" id="984262.SGRA_3667"/>
<dbReference type="AlphaFoldDB" id="H6L6V8"/>
<evidence type="ECO:0000256" key="1">
    <source>
        <dbReference type="SAM" id="SignalP"/>
    </source>
</evidence>
<dbReference type="HOGENOM" id="CLU_2865297_0_0_10"/>
<name>H6L6V8_SAPGL</name>
<dbReference type="Proteomes" id="UP000007519">
    <property type="component" value="Chromosome"/>
</dbReference>
<dbReference type="EMBL" id="CP002831">
    <property type="protein sequence ID" value="AFC26388.1"/>
    <property type="molecule type" value="Genomic_DNA"/>
</dbReference>
<protein>
    <recommendedName>
        <fullName evidence="4">Secreted protein</fullName>
    </recommendedName>
</protein>
<evidence type="ECO:0000313" key="3">
    <source>
        <dbReference type="Proteomes" id="UP000007519"/>
    </source>
</evidence>
<reference evidence="2 3" key="1">
    <citation type="journal article" date="2012" name="Stand. Genomic Sci.">
        <title>Complete genome sequencing and analysis of Saprospira grandis str. Lewin, a predatory marine bacterium.</title>
        <authorList>
            <person name="Saw J.H."/>
            <person name="Yuryev A."/>
            <person name="Kanbe M."/>
            <person name="Hou S."/>
            <person name="Young A.G."/>
            <person name="Aizawa S."/>
            <person name="Alam M."/>
        </authorList>
    </citation>
    <scope>NUCLEOTIDE SEQUENCE [LARGE SCALE GENOMIC DNA]</scope>
    <source>
        <strain evidence="2 3">Lewin</strain>
    </source>
</reference>
<evidence type="ECO:0008006" key="4">
    <source>
        <dbReference type="Google" id="ProtNLM"/>
    </source>
</evidence>
<feature type="signal peptide" evidence="1">
    <location>
        <begin position="1"/>
        <end position="18"/>
    </location>
</feature>
<proteinExistence type="predicted"/>
<keyword evidence="1" id="KW-0732">Signal</keyword>
<sequence length="64" mass="6650">MRGSCFLFFLGPAASKLAAAMLRGSQVCSALRAPLRFALGLAFGHPLRSAGPRGGFALGKARED</sequence>
<gene>
    <name evidence="2" type="ordered locus">SGRA_3667</name>
</gene>
<organism evidence="2 3">
    <name type="scientific">Saprospira grandis (strain Lewin)</name>
    <dbReference type="NCBI Taxonomy" id="984262"/>
    <lineage>
        <taxon>Bacteria</taxon>
        <taxon>Pseudomonadati</taxon>
        <taxon>Bacteroidota</taxon>
        <taxon>Saprospiria</taxon>
        <taxon>Saprospirales</taxon>
        <taxon>Saprospiraceae</taxon>
        <taxon>Saprospira</taxon>
    </lineage>
</organism>
<evidence type="ECO:0000313" key="2">
    <source>
        <dbReference type="EMBL" id="AFC26388.1"/>
    </source>
</evidence>
<keyword evidence="3" id="KW-1185">Reference proteome</keyword>
<feature type="chain" id="PRO_5003604118" description="Secreted protein" evidence="1">
    <location>
        <begin position="19"/>
        <end position="64"/>
    </location>
</feature>